<dbReference type="Gene3D" id="3.30.450.40">
    <property type="match status" value="1"/>
</dbReference>
<dbReference type="Pfam" id="PF03861">
    <property type="entry name" value="ANTAR"/>
    <property type="match status" value="1"/>
</dbReference>
<evidence type="ECO:0000256" key="4">
    <source>
        <dbReference type="ARBA" id="ARBA00023163"/>
    </source>
</evidence>
<keyword evidence="2" id="KW-0418">Kinase</keyword>
<dbReference type="PROSITE" id="PS50921">
    <property type="entry name" value="ANTAR"/>
    <property type="match status" value="1"/>
</dbReference>
<dbReference type="InterPro" id="IPR005561">
    <property type="entry name" value="ANTAR"/>
</dbReference>
<keyword evidence="1" id="KW-0808">Transferase</keyword>
<dbReference type="EMBL" id="BAAABU010000019">
    <property type="protein sequence ID" value="GAA0251636.1"/>
    <property type="molecule type" value="Genomic_DNA"/>
</dbReference>
<dbReference type="Pfam" id="PF13185">
    <property type="entry name" value="GAF_2"/>
    <property type="match status" value="1"/>
</dbReference>
<dbReference type="InterPro" id="IPR029016">
    <property type="entry name" value="GAF-like_dom_sf"/>
</dbReference>
<dbReference type="SMART" id="SM00065">
    <property type="entry name" value="GAF"/>
    <property type="match status" value="1"/>
</dbReference>
<dbReference type="InterPro" id="IPR036388">
    <property type="entry name" value="WH-like_DNA-bd_sf"/>
</dbReference>
<dbReference type="SUPFAM" id="SSF55781">
    <property type="entry name" value="GAF domain-like"/>
    <property type="match status" value="1"/>
</dbReference>
<dbReference type="PIRSF" id="PIRSF036625">
    <property type="entry name" value="GAF_ANTAR"/>
    <property type="match status" value="1"/>
</dbReference>
<feature type="domain" description="ANTAR" evidence="5">
    <location>
        <begin position="181"/>
        <end position="242"/>
    </location>
</feature>
<gene>
    <name evidence="6" type="ORF">GCM10010492_60040</name>
</gene>
<dbReference type="SUPFAM" id="SSF52172">
    <property type="entry name" value="CheY-like"/>
    <property type="match status" value="1"/>
</dbReference>
<evidence type="ECO:0000256" key="2">
    <source>
        <dbReference type="ARBA" id="ARBA00022777"/>
    </source>
</evidence>
<evidence type="ECO:0000259" key="5">
    <source>
        <dbReference type="PROSITE" id="PS50921"/>
    </source>
</evidence>
<protein>
    <submittedName>
        <fullName evidence="6">GAF and ANTAR domain-containing protein</fullName>
    </submittedName>
</protein>
<accession>A0ABN0UID7</accession>
<keyword evidence="4" id="KW-0804">Transcription</keyword>
<keyword evidence="7" id="KW-1185">Reference proteome</keyword>
<dbReference type="InterPro" id="IPR011006">
    <property type="entry name" value="CheY-like_superfamily"/>
</dbReference>
<evidence type="ECO:0000313" key="6">
    <source>
        <dbReference type="EMBL" id="GAA0251636.1"/>
    </source>
</evidence>
<evidence type="ECO:0000256" key="1">
    <source>
        <dbReference type="ARBA" id="ARBA00022679"/>
    </source>
</evidence>
<dbReference type="SMART" id="SM01012">
    <property type="entry name" value="ANTAR"/>
    <property type="match status" value="1"/>
</dbReference>
<sequence length="249" mass="27264">MSSGEDDRQGADDDVVRRVDEVTWALDDLCRTLEREERLPEILDRLCRQIVHAIPEADMASVSMLRDGVPETVAATGDHAIEIDKAQYVANEGPCLEAATAGATVRVVVAEVRDRWPAFVEVAGRAAVSSYLSAPLFLDSEYHGSLNLYGSAPHGFGKLDAALLALYTTAAEAALHGARRYLLAREQTEHLRTALVTRAVIDQAKGVIMAVRRIPAEQAFELLVSKSQEENVKVREIAERFIRGIVEGD</sequence>
<name>A0ABN0UID7_9PSEU</name>
<dbReference type="InterPro" id="IPR012074">
    <property type="entry name" value="GAF_ANTAR"/>
</dbReference>
<organism evidence="6 7">
    <name type="scientific">Saccharothrix mutabilis subsp. mutabilis</name>
    <dbReference type="NCBI Taxonomy" id="66855"/>
    <lineage>
        <taxon>Bacteria</taxon>
        <taxon>Bacillati</taxon>
        <taxon>Actinomycetota</taxon>
        <taxon>Actinomycetes</taxon>
        <taxon>Pseudonocardiales</taxon>
        <taxon>Pseudonocardiaceae</taxon>
        <taxon>Saccharothrix</taxon>
    </lineage>
</organism>
<dbReference type="InterPro" id="IPR003018">
    <property type="entry name" value="GAF"/>
</dbReference>
<dbReference type="RefSeq" id="WP_343937306.1">
    <property type="nucleotide sequence ID" value="NZ_BAAABU010000019.1"/>
</dbReference>
<evidence type="ECO:0000256" key="3">
    <source>
        <dbReference type="ARBA" id="ARBA00023015"/>
    </source>
</evidence>
<evidence type="ECO:0000313" key="7">
    <source>
        <dbReference type="Proteomes" id="UP001500416"/>
    </source>
</evidence>
<comment type="caution">
    <text evidence="6">The sequence shown here is derived from an EMBL/GenBank/DDBJ whole genome shotgun (WGS) entry which is preliminary data.</text>
</comment>
<proteinExistence type="predicted"/>
<keyword evidence="3" id="KW-0805">Transcription regulation</keyword>
<dbReference type="Proteomes" id="UP001500416">
    <property type="component" value="Unassembled WGS sequence"/>
</dbReference>
<dbReference type="Gene3D" id="1.10.10.10">
    <property type="entry name" value="Winged helix-like DNA-binding domain superfamily/Winged helix DNA-binding domain"/>
    <property type="match status" value="1"/>
</dbReference>
<reference evidence="6 7" key="1">
    <citation type="journal article" date="2019" name="Int. J. Syst. Evol. Microbiol.">
        <title>The Global Catalogue of Microorganisms (GCM) 10K type strain sequencing project: providing services to taxonomists for standard genome sequencing and annotation.</title>
        <authorList>
            <consortium name="The Broad Institute Genomics Platform"/>
            <consortium name="The Broad Institute Genome Sequencing Center for Infectious Disease"/>
            <person name="Wu L."/>
            <person name="Ma J."/>
        </authorList>
    </citation>
    <scope>NUCLEOTIDE SEQUENCE [LARGE SCALE GENOMIC DNA]</scope>
    <source>
        <strain evidence="6 7">JCM 3380</strain>
    </source>
</reference>